<feature type="region of interest" description="Disordered" evidence="1">
    <location>
        <begin position="1"/>
        <end position="28"/>
    </location>
</feature>
<accession>A0ABW1HD76</accession>
<dbReference type="RefSeq" id="WP_377515637.1">
    <property type="nucleotide sequence ID" value="NZ_JBHSQS010000028.1"/>
</dbReference>
<sequence length="178" mass="19803">MIENGESMVSSFTGGAQGAADHSNVADTSGNQQGDLLDLFRDAAGITSGQDPAFSSTEKFERFHRDNPAVYRAMVMLCRQWINRNGHRNLGINSLVERVRWEIALATNDPDFKIDSNTAPWFSRLIMYREADMAALFKLRRAPEADAWIIELATREGRLDELPALMGWAADDVIGRAA</sequence>
<comment type="caution">
    <text evidence="2">The sequence shown here is derived from an EMBL/GenBank/DDBJ whole genome shotgun (WGS) entry which is preliminary data.</text>
</comment>
<evidence type="ECO:0000256" key="1">
    <source>
        <dbReference type="SAM" id="MobiDB-lite"/>
    </source>
</evidence>
<protein>
    <submittedName>
        <fullName evidence="2">Uncharacterized protein</fullName>
    </submittedName>
</protein>
<proteinExistence type="predicted"/>
<evidence type="ECO:0000313" key="2">
    <source>
        <dbReference type="EMBL" id="MFC5927263.1"/>
    </source>
</evidence>
<name>A0ABW1HD76_9ACTN</name>
<reference evidence="3" key="1">
    <citation type="journal article" date="2019" name="Int. J. Syst. Evol. Microbiol.">
        <title>The Global Catalogue of Microorganisms (GCM) 10K type strain sequencing project: providing services to taxonomists for standard genome sequencing and annotation.</title>
        <authorList>
            <consortium name="The Broad Institute Genomics Platform"/>
            <consortium name="The Broad Institute Genome Sequencing Center for Infectious Disease"/>
            <person name="Wu L."/>
            <person name="Ma J."/>
        </authorList>
    </citation>
    <scope>NUCLEOTIDE SEQUENCE [LARGE SCALE GENOMIC DNA]</scope>
    <source>
        <strain evidence="3">CGMCC 4.7144</strain>
    </source>
</reference>
<dbReference type="Proteomes" id="UP001596226">
    <property type="component" value="Unassembled WGS sequence"/>
</dbReference>
<dbReference type="EMBL" id="JBHSQS010000028">
    <property type="protein sequence ID" value="MFC5927263.1"/>
    <property type="molecule type" value="Genomic_DNA"/>
</dbReference>
<gene>
    <name evidence="2" type="ORF">ACFQGL_28375</name>
</gene>
<organism evidence="2 3">
    <name type="scientific">Micromonospora vulcania</name>
    <dbReference type="NCBI Taxonomy" id="1441873"/>
    <lineage>
        <taxon>Bacteria</taxon>
        <taxon>Bacillati</taxon>
        <taxon>Actinomycetota</taxon>
        <taxon>Actinomycetes</taxon>
        <taxon>Micromonosporales</taxon>
        <taxon>Micromonosporaceae</taxon>
        <taxon>Micromonospora</taxon>
    </lineage>
</organism>
<keyword evidence="3" id="KW-1185">Reference proteome</keyword>
<evidence type="ECO:0000313" key="3">
    <source>
        <dbReference type="Proteomes" id="UP001596226"/>
    </source>
</evidence>